<keyword evidence="4" id="KW-0808">Transferase</keyword>
<dbReference type="CDD" id="cd00140">
    <property type="entry name" value="beta_clamp"/>
    <property type="match status" value="1"/>
</dbReference>
<dbReference type="Pfam" id="PF02768">
    <property type="entry name" value="DNA_pol3_beta_3"/>
    <property type="match status" value="1"/>
</dbReference>
<dbReference type="AlphaFoldDB" id="A0A0G0L5B1"/>
<dbReference type="PANTHER" id="PTHR30478">
    <property type="entry name" value="DNA POLYMERASE III SUBUNIT BETA"/>
    <property type="match status" value="1"/>
</dbReference>
<evidence type="ECO:0000256" key="2">
    <source>
        <dbReference type="ARBA" id="ARBA00010752"/>
    </source>
</evidence>
<dbReference type="SUPFAM" id="SSF55979">
    <property type="entry name" value="DNA clamp"/>
    <property type="match status" value="1"/>
</dbReference>
<keyword evidence="5" id="KW-0548">Nucleotidyltransferase</keyword>
<organism evidence="10 11">
    <name type="scientific">Berkelbacteria bacterium GW2011_GWA2_38_9</name>
    <dbReference type="NCBI Taxonomy" id="1618334"/>
    <lineage>
        <taxon>Bacteria</taxon>
        <taxon>Candidatus Berkelbacteria</taxon>
    </lineage>
</organism>
<dbReference type="EMBL" id="LBVO01000056">
    <property type="protein sequence ID" value="KKQ87168.1"/>
    <property type="molecule type" value="Genomic_DNA"/>
</dbReference>
<sequence length="182" mass="19919">MIIPGRTAQEVIRVASLVPDEKSATIIVSESQVRVRLAGIDIISRLIEANFPAYEKIIPKESVFDLTVSCSELLTALKTSRIFSAVGSSNIRLTIKDSAVSMSSMSTERGQSKTQISAEIIKHGEDDELVVAYNARYLSDAIASIEDDKVVLFIAGAKKPTIVRNPQDANYQHLVMPVDIKE</sequence>
<dbReference type="GO" id="GO:0008408">
    <property type="term" value="F:3'-5' exonuclease activity"/>
    <property type="evidence" value="ECO:0007669"/>
    <property type="project" value="InterPro"/>
</dbReference>
<dbReference type="InterPro" id="IPR001001">
    <property type="entry name" value="DNA_polIII_beta"/>
</dbReference>
<reference evidence="10 11" key="1">
    <citation type="journal article" date="2015" name="Nature">
        <title>rRNA introns, odd ribosomes, and small enigmatic genomes across a large radiation of phyla.</title>
        <authorList>
            <person name="Brown C.T."/>
            <person name="Hug L.A."/>
            <person name="Thomas B.C."/>
            <person name="Sharon I."/>
            <person name="Castelle C.J."/>
            <person name="Singh A."/>
            <person name="Wilkins M.J."/>
            <person name="Williams K.H."/>
            <person name="Banfield J.F."/>
        </authorList>
    </citation>
    <scope>NUCLEOTIDE SEQUENCE [LARGE SCALE GENOMIC DNA]</scope>
</reference>
<name>A0A0G0L5B1_9BACT</name>
<evidence type="ECO:0000256" key="7">
    <source>
        <dbReference type="ARBA" id="ARBA00022932"/>
    </source>
</evidence>
<evidence type="ECO:0000256" key="6">
    <source>
        <dbReference type="ARBA" id="ARBA00022705"/>
    </source>
</evidence>
<proteinExistence type="inferred from homology"/>
<evidence type="ECO:0000256" key="5">
    <source>
        <dbReference type="ARBA" id="ARBA00022695"/>
    </source>
</evidence>
<dbReference type="PANTHER" id="PTHR30478:SF0">
    <property type="entry name" value="BETA SLIDING CLAMP"/>
    <property type="match status" value="1"/>
</dbReference>
<gene>
    <name evidence="10" type="ORF">UT11_C0056G0008</name>
</gene>
<evidence type="ECO:0000313" key="10">
    <source>
        <dbReference type="EMBL" id="KKQ87168.1"/>
    </source>
</evidence>
<keyword evidence="8" id="KW-0238">DNA-binding</keyword>
<feature type="domain" description="DNA polymerase III beta sliding clamp C-terminal" evidence="9">
    <location>
        <begin position="56"/>
        <end position="178"/>
    </location>
</feature>
<evidence type="ECO:0000256" key="1">
    <source>
        <dbReference type="ARBA" id="ARBA00004496"/>
    </source>
</evidence>
<dbReference type="GO" id="GO:0005737">
    <property type="term" value="C:cytoplasm"/>
    <property type="evidence" value="ECO:0007669"/>
    <property type="project" value="UniProtKB-SubCell"/>
</dbReference>
<evidence type="ECO:0000256" key="3">
    <source>
        <dbReference type="ARBA" id="ARBA00022490"/>
    </source>
</evidence>
<dbReference type="GO" id="GO:0003677">
    <property type="term" value="F:DNA binding"/>
    <property type="evidence" value="ECO:0007669"/>
    <property type="project" value="UniProtKB-KW"/>
</dbReference>
<keyword evidence="6" id="KW-0235">DNA replication</keyword>
<keyword evidence="3" id="KW-0963">Cytoplasm</keyword>
<comment type="similarity">
    <text evidence="2">Belongs to the beta sliding clamp family.</text>
</comment>
<dbReference type="GO" id="GO:0006271">
    <property type="term" value="P:DNA strand elongation involved in DNA replication"/>
    <property type="evidence" value="ECO:0007669"/>
    <property type="project" value="TreeGrafter"/>
</dbReference>
<comment type="subcellular location">
    <subcellularLocation>
        <location evidence="1">Cytoplasm</location>
    </subcellularLocation>
</comment>
<evidence type="ECO:0000256" key="8">
    <source>
        <dbReference type="ARBA" id="ARBA00023125"/>
    </source>
</evidence>
<evidence type="ECO:0000313" key="11">
    <source>
        <dbReference type="Proteomes" id="UP000033934"/>
    </source>
</evidence>
<dbReference type="GO" id="GO:0009360">
    <property type="term" value="C:DNA polymerase III complex"/>
    <property type="evidence" value="ECO:0007669"/>
    <property type="project" value="InterPro"/>
</dbReference>
<accession>A0A0G0L5B1</accession>
<evidence type="ECO:0000256" key="4">
    <source>
        <dbReference type="ARBA" id="ARBA00022679"/>
    </source>
</evidence>
<evidence type="ECO:0000259" key="9">
    <source>
        <dbReference type="Pfam" id="PF02768"/>
    </source>
</evidence>
<protein>
    <submittedName>
        <fullName evidence="10">Polymerase III subunit beta protein</fullName>
    </submittedName>
</protein>
<comment type="caution">
    <text evidence="10">The sequence shown here is derived from an EMBL/GenBank/DDBJ whole genome shotgun (WGS) entry which is preliminary data.</text>
</comment>
<dbReference type="Proteomes" id="UP000033934">
    <property type="component" value="Unassembled WGS sequence"/>
</dbReference>
<dbReference type="InterPro" id="IPR022635">
    <property type="entry name" value="DNA_polIII_beta_C"/>
</dbReference>
<dbReference type="Gene3D" id="3.10.150.10">
    <property type="entry name" value="DNA Polymerase III, subunit A, domain 2"/>
    <property type="match status" value="1"/>
</dbReference>
<keyword evidence="7" id="KW-0239">DNA-directed DNA polymerase</keyword>
<dbReference type="Gene3D" id="3.70.10.10">
    <property type="match status" value="1"/>
</dbReference>
<dbReference type="InterPro" id="IPR046938">
    <property type="entry name" value="DNA_clamp_sf"/>
</dbReference>
<dbReference type="GO" id="GO:0003887">
    <property type="term" value="F:DNA-directed DNA polymerase activity"/>
    <property type="evidence" value="ECO:0007669"/>
    <property type="project" value="UniProtKB-KW"/>
</dbReference>